<protein>
    <recommendedName>
        <fullName evidence="2">GATA-type domain-containing protein</fullName>
    </recommendedName>
</protein>
<organism evidence="3 4">
    <name type="scientific">Volvox africanus</name>
    <dbReference type="NCBI Taxonomy" id="51714"/>
    <lineage>
        <taxon>Eukaryota</taxon>
        <taxon>Viridiplantae</taxon>
        <taxon>Chlorophyta</taxon>
        <taxon>core chlorophytes</taxon>
        <taxon>Chlorophyceae</taxon>
        <taxon>CS clade</taxon>
        <taxon>Chlamydomonadales</taxon>
        <taxon>Volvocaceae</taxon>
        <taxon>Volvox</taxon>
    </lineage>
</organism>
<evidence type="ECO:0000313" key="3">
    <source>
        <dbReference type="EMBL" id="GIL60706.1"/>
    </source>
</evidence>
<feature type="region of interest" description="Disordered" evidence="1">
    <location>
        <begin position="682"/>
        <end position="786"/>
    </location>
</feature>
<feature type="compositionally biased region" description="Polar residues" evidence="1">
    <location>
        <begin position="300"/>
        <end position="316"/>
    </location>
</feature>
<evidence type="ECO:0000313" key="4">
    <source>
        <dbReference type="Proteomes" id="UP000747399"/>
    </source>
</evidence>
<dbReference type="Gene3D" id="3.30.50.10">
    <property type="entry name" value="Erythroid Transcription Factor GATA-1, subunit A"/>
    <property type="match status" value="1"/>
</dbReference>
<dbReference type="GO" id="GO:0006355">
    <property type="term" value="P:regulation of DNA-templated transcription"/>
    <property type="evidence" value="ECO:0007669"/>
    <property type="project" value="InterPro"/>
</dbReference>
<keyword evidence="4" id="KW-1185">Reference proteome</keyword>
<dbReference type="CDD" id="cd00202">
    <property type="entry name" value="ZnF_GATA"/>
    <property type="match status" value="1"/>
</dbReference>
<feature type="compositionally biased region" description="Low complexity" evidence="1">
    <location>
        <begin position="743"/>
        <end position="760"/>
    </location>
</feature>
<feature type="compositionally biased region" description="Low complexity" evidence="1">
    <location>
        <begin position="689"/>
        <end position="733"/>
    </location>
</feature>
<comment type="caution">
    <text evidence="3">The sequence shown here is derived from an EMBL/GenBank/DDBJ whole genome shotgun (WGS) entry which is preliminary data.</text>
</comment>
<dbReference type="Proteomes" id="UP000747399">
    <property type="component" value="Unassembled WGS sequence"/>
</dbReference>
<dbReference type="SMART" id="SM00401">
    <property type="entry name" value="ZnF_GATA"/>
    <property type="match status" value="1"/>
</dbReference>
<feature type="region of interest" description="Disordered" evidence="1">
    <location>
        <begin position="111"/>
        <end position="159"/>
    </location>
</feature>
<feature type="region of interest" description="Disordered" evidence="1">
    <location>
        <begin position="520"/>
        <end position="559"/>
    </location>
</feature>
<feature type="domain" description="GATA-type" evidence="2">
    <location>
        <begin position="170"/>
        <end position="219"/>
    </location>
</feature>
<gene>
    <name evidence="3" type="ORF">Vafri_15235</name>
</gene>
<dbReference type="InterPro" id="IPR013088">
    <property type="entry name" value="Znf_NHR/GATA"/>
</dbReference>
<proteinExistence type="predicted"/>
<feature type="region of interest" description="Disordered" evidence="1">
    <location>
        <begin position="829"/>
        <end position="866"/>
    </location>
</feature>
<feature type="compositionally biased region" description="Basic and acidic residues" evidence="1">
    <location>
        <begin position="127"/>
        <end position="141"/>
    </location>
</feature>
<accession>A0A8J4BKS6</accession>
<dbReference type="EMBL" id="BNCO01000041">
    <property type="protein sequence ID" value="GIL60706.1"/>
    <property type="molecule type" value="Genomic_DNA"/>
</dbReference>
<evidence type="ECO:0000256" key="1">
    <source>
        <dbReference type="SAM" id="MobiDB-lite"/>
    </source>
</evidence>
<sequence length="1014" mass="107266">MLAQGMGDLEHLVDVCIQELQVNERLYLVDTADIHELLRVEVLFSKSNQNQNLGQVLAGCPVTLLEGLLGRGFAVQSQARTTSVAMAQPQRFEAQQNPAETKDLLQRETLCPDKNPLGQQPSTVAVEPHDPAGPHQPEELKSAAGKPSAPAGKPPVLVVTPRAPAKPLLPGGPCENPFCGVVEAPQWRRIDKKLVCNRCGMYWHRHAQFPDASYFSGLASKQAVRHIVVMHRSRQGASPSGSTPPAPQSQHQELQEQDKAPAGNRSNNQSAAQQAQLQHKAPGHDTAMATPARSPETDSRGSATTTATVNNETQGAGSILADGRSSSNNKKKNDKESSGENQDKAKNVSDNGTAGGGVRMSAASLDQDVILKVLTKQWGQLDASTVWRVHVMLEQLQQELHQQQQLQLLQQQLLQHMQQHKLIQSSRDRLDARSGPPPLPGPAAVGGLSAEAVVRTQVLVREGEQAAMCADLADAAGGRWPALSQSQRPPRQHQRQQRNGGSSGAAAPMVGAGVTEVDHSLSESLQSHVFRRRQGPGSAQAPTWLSPRDGQPPSNHPAQPVLKQQVLNVASAGGGLMGGSSAAQRETSGGALVVPTLGPSGLGQDVASGPTPAAVSSGVQGEGNQRRLSRSVPARTGTEGCSEQRPPKRARGAGQTQMSPPRSASQELLLPPLLASVVQHNKAVRDAPEQQQEQQEQQQQHAHAAHQQRQQKQMQQRSEASFGAASGAGPGRSLLETIAQVAQQQRTQTPYHQQQQQQQQQRRRPEHHQKRRRASEDEDADGRDEAMDWSYGTIIGYEAAPATGGGPRAGGSGGILMRDLQHRALLIQQQRSSGSRHGRGASDGQDQRGIASVGAPGQQGNSPTGAGVSRSVLYNIAGDPYDVGRSHVQGLPFKAAAGVGAAARSALAPPLTAPYGGAPQGLDAAGMGPSRGTSSYVDNILMDVVLSRGGSLKAKVVQQLHQQLQAQGLPIEALPHAYAPAGVLGGVRQTSGAGSGLVMMPVLDLGKPPTALAF</sequence>
<feature type="compositionally biased region" description="Low complexity" evidence="1">
    <location>
        <begin position="266"/>
        <end position="276"/>
    </location>
</feature>
<feature type="region of interest" description="Disordered" evidence="1">
    <location>
        <begin position="422"/>
        <end position="445"/>
    </location>
</feature>
<feature type="region of interest" description="Disordered" evidence="1">
    <location>
        <begin position="232"/>
        <end position="356"/>
    </location>
</feature>
<dbReference type="InterPro" id="IPR000679">
    <property type="entry name" value="Znf_GATA"/>
</dbReference>
<feature type="compositionally biased region" description="Low complexity" evidence="1">
    <location>
        <begin position="142"/>
        <end position="155"/>
    </location>
</feature>
<feature type="compositionally biased region" description="Polar residues" evidence="1">
    <location>
        <begin position="654"/>
        <end position="664"/>
    </location>
</feature>
<dbReference type="GO" id="GO:0043565">
    <property type="term" value="F:sequence-specific DNA binding"/>
    <property type="evidence" value="ECO:0007669"/>
    <property type="project" value="InterPro"/>
</dbReference>
<name>A0A8J4BKS6_9CHLO</name>
<feature type="region of interest" description="Disordered" evidence="1">
    <location>
        <begin position="480"/>
        <end position="508"/>
    </location>
</feature>
<feature type="compositionally biased region" description="Basic and acidic residues" evidence="1">
    <location>
        <begin position="331"/>
        <end position="347"/>
    </location>
</feature>
<dbReference type="AlphaFoldDB" id="A0A8J4BKS6"/>
<reference evidence="3" key="1">
    <citation type="journal article" date="2021" name="Proc. Natl. Acad. Sci. U.S.A.">
        <title>Three genomes in the algal genus Volvox reveal the fate of a haploid sex-determining region after a transition to homothallism.</title>
        <authorList>
            <person name="Yamamoto K."/>
            <person name="Hamaji T."/>
            <person name="Kawai-Toyooka H."/>
            <person name="Matsuzaki R."/>
            <person name="Takahashi F."/>
            <person name="Nishimura Y."/>
            <person name="Kawachi M."/>
            <person name="Noguchi H."/>
            <person name="Minakuchi Y."/>
            <person name="Umen J.G."/>
            <person name="Toyoda A."/>
            <person name="Nozaki H."/>
        </authorList>
    </citation>
    <scope>NUCLEOTIDE SEQUENCE</scope>
    <source>
        <strain evidence="3">NIES-3780</strain>
    </source>
</reference>
<feature type="compositionally biased region" description="Basic residues" evidence="1">
    <location>
        <begin position="761"/>
        <end position="773"/>
    </location>
</feature>
<feature type="region of interest" description="Disordered" evidence="1">
    <location>
        <begin position="601"/>
        <end position="664"/>
    </location>
</feature>
<evidence type="ECO:0000259" key="2">
    <source>
        <dbReference type="SMART" id="SM00401"/>
    </source>
</evidence>
<dbReference type="SUPFAM" id="SSF57716">
    <property type="entry name" value="Glucocorticoid receptor-like (DNA-binding domain)"/>
    <property type="match status" value="1"/>
</dbReference>
<dbReference type="GO" id="GO:0008270">
    <property type="term" value="F:zinc ion binding"/>
    <property type="evidence" value="ECO:0007669"/>
    <property type="project" value="InterPro"/>
</dbReference>